<dbReference type="OrthoDB" id="310895at2759"/>
<evidence type="ECO:0000256" key="1">
    <source>
        <dbReference type="ARBA" id="ARBA00009986"/>
    </source>
</evidence>
<keyword evidence="9" id="KW-1185">Reference proteome</keyword>
<dbReference type="FunFam" id="3.40.605.10:FF:000007">
    <property type="entry name" value="NAD/NADP-dependent betaine aldehyde dehydrogenase"/>
    <property type="match status" value="1"/>
</dbReference>
<evidence type="ECO:0000256" key="4">
    <source>
        <dbReference type="ARBA" id="ARBA00049194"/>
    </source>
</evidence>
<dbReference type="GeneID" id="63842174"/>
<keyword evidence="2 6" id="KW-0560">Oxidoreductase</keyword>
<evidence type="ECO:0000256" key="5">
    <source>
        <dbReference type="PROSITE-ProRule" id="PRU10007"/>
    </source>
</evidence>
<dbReference type="InterPro" id="IPR016160">
    <property type="entry name" value="Ald_DH_CS_CYS"/>
</dbReference>
<dbReference type="PROSITE" id="PS00687">
    <property type="entry name" value="ALDEHYDE_DEHYDR_GLU"/>
    <property type="match status" value="1"/>
</dbReference>
<dbReference type="InterPro" id="IPR015590">
    <property type="entry name" value="Aldehyde_DH_dom"/>
</dbReference>
<dbReference type="CDD" id="cd07106">
    <property type="entry name" value="ALDH_AldA-AAD23400"/>
    <property type="match status" value="1"/>
</dbReference>
<evidence type="ECO:0000256" key="2">
    <source>
        <dbReference type="ARBA" id="ARBA00023002"/>
    </source>
</evidence>
<proteinExistence type="inferred from homology"/>
<comment type="similarity">
    <text evidence="1 6">Belongs to the aldehyde dehydrogenase family.</text>
</comment>
<gene>
    <name evidence="8" type="ORF">M406DRAFT_67132</name>
</gene>
<reference evidence="8" key="1">
    <citation type="journal article" date="2020" name="Phytopathology">
        <title>Genome sequence of the chestnut blight fungus Cryphonectria parasitica EP155: A fundamental resource for an archetypical invasive plant pathogen.</title>
        <authorList>
            <person name="Crouch J.A."/>
            <person name="Dawe A."/>
            <person name="Aerts A."/>
            <person name="Barry K."/>
            <person name="Churchill A.C.L."/>
            <person name="Grimwood J."/>
            <person name="Hillman B."/>
            <person name="Milgroom M.G."/>
            <person name="Pangilinan J."/>
            <person name="Smith M."/>
            <person name="Salamov A."/>
            <person name="Schmutz J."/>
            <person name="Yadav J."/>
            <person name="Grigoriev I.V."/>
            <person name="Nuss D."/>
        </authorList>
    </citation>
    <scope>NUCLEOTIDE SEQUENCE</scope>
    <source>
        <strain evidence="8">EP155</strain>
    </source>
</reference>
<dbReference type="PROSITE" id="PS00070">
    <property type="entry name" value="ALDEHYDE_DEHYDR_CYS"/>
    <property type="match status" value="1"/>
</dbReference>
<sequence>MAYKIDFTTPYYNVINNELTSTSQTCHGVDPSTEEALPEVPLSGKAEVDRAVTAGKAAYPAWRSLSWDERASYLLKLADAIEANHDGIRDLDVAETGKAVQNASLELVMVLAHLRGTAVLRILDEVVEDTAERTAVVRYRPLGVGAAIIPWNWPLLLGLGKIGPAVLAGNTKMADQNNFTSVIVKPSPYAPYALLRIGELAAKVFPPGVVQVLSGDERLGPLLTEHPGIAKVSFTGSITTGRKVAEVCGRTLKRVTLELGGNDAAVVCEDADLAKVVPAVSSLAFLCSGQICMNIKRVYVHDKIYDAFLAAMITFIRENMPYGAATDPKTVIGPIQNAMQYDKVKEFFEEAEAQKWTVALGGLKEKAGIKTKGLLFPPTLIDNPSDESRIVREEPFGPILPLLRWTEEQDVIHRVNAVEAGLGASVWSSNVERAAKIADALEAGSVWVNGHFQVAPNMPFGGHKASGIGMDWGVVGLKGWCNPQGFWTIKA</sequence>
<name>A0A9P4YCX2_CRYP1</name>
<feature type="domain" description="Aldehyde dehydrogenase" evidence="7">
    <location>
        <begin position="22"/>
        <end position="482"/>
    </location>
</feature>
<dbReference type="Gene3D" id="3.40.605.10">
    <property type="entry name" value="Aldehyde Dehydrogenase, Chain A, domain 1"/>
    <property type="match status" value="1"/>
</dbReference>
<evidence type="ECO:0000313" key="8">
    <source>
        <dbReference type="EMBL" id="KAF3770756.1"/>
    </source>
</evidence>
<dbReference type="Proteomes" id="UP000803844">
    <property type="component" value="Unassembled WGS sequence"/>
</dbReference>
<organism evidence="8 9">
    <name type="scientific">Cryphonectria parasitica (strain ATCC 38755 / EP155)</name>
    <dbReference type="NCBI Taxonomy" id="660469"/>
    <lineage>
        <taxon>Eukaryota</taxon>
        <taxon>Fungi</taxon>
        <taxon>Dikarya</taxon>
        <taxon>Ascomycota</taxon>
        <taxon>Pezizomycotina</taxon>
        <taxon>Sordariomycetes</taxon>
        <taxon>Sordariomycetidae</taxon>
        <taxon>Diaporthales</taxon>
        <taxon>Cryphonectriaceae</taxon>
        <taxon>Cryphonectria-Endothia species complex</taxon>
        <taxon>Cryphonectria</taxon>
    </lineage>
</organism>
<dbReference type="Pfam" id="PF00171">
    <property type="entry name" value="Aldedh"/>
    <property type="match status" value="1"/>
</dbReference>
<dbReference type="EMBL" id="MU032344">
    <property type="protein sequence ID" value="KAF3770756.1"/>
    <property type="molecule type" value="Genomic_DNA"/>
</dbReference>
<dbReference type="RefSeq" id="XP_040781717.1">
    <property type="nucleotide sequence ID" value="XM_040925045.1"/>
</dbReference>
<dbReference type="InterPro" id="IPR029510">
    <property type="entry name" value="Ald_DH_CS_GLU"/>
</dbReference>
<feature type="active site" evidence="5">
    <location>
        <position position="258"/>
    </location>
</feature>
<comment type="catalytic activity">
    <reaction evidence="4">
        <text>an aldehyde + NAD(+) + H2O = a carboxylate + NADH + 2 H(+)</text>
        <dbReference type="Rhea" id="RHEA:16185"/>
        <dbReference type="ChEBI" id="CHEBI:15377"/>
        <dbReference type="ChEBI" id="CHEBI:15378"/>
        <dbReference type="ChEBI" id="CHEBI:17478"/>
        <dbReference type="ChEBI" id="CHEBI:29067"/>
        <dbReference type="ChEBI" id="CHEBI:57540"/>
        <dbReference type="ChEBI" id="CHEBI:57945"/>
        <dbReference type="EC" id="1.2.1.3"/>
    </reaction>
</comment>
<evidence type="ECO:0000256" key="3">
    <source>
        <dbReference type="ARBA" id="ARBA00024226"/>
    </source>
</evidence>
<dbReference type="InterPro" id="IPR016163">
    <property type="entry name" value="Ald_DH_C"/>
</dbReference>
<dbReference type="InterPro" id="IPR044086">
    <property type="entry name" value="LUC3-like"/>
</dbReference>
<evidence type="ECO:0000256" key="6">
    <source>
        <dbReference type="RuleBase" id="RU003345"/>
    </source>
</evidence>
<evidence type="ECO:0000313" key="9">
    <source>
        <dbReference type="Proteomes" id="UP000803844"/>
    </source>
</evidence>
<dbReference type="GO" id="GO:0004029">
    <property type="term" value="F:aldehyde dehydrogenase (NAD+) activity"/>
    <property type="evidence" value="ECO:0007669"/>
    <property type="project" value="UniProtKB-EC"/>
</dbReference>
<protein>
    <recommendedName>
        <fullName evidence="3">aldehyde dehydrogenase (NAD(+))</fullName>
        <ecNumber evidence="3">1.2.1.3</ecNumber>
    </recommendedName>
</protein>
<dbReference type="AlphaFoldDB" id="A0A9P4YCX2"/>
<dbReference type="InterPro" id="IPR016161">
    <property type="entry name" value="Ald_DH/histidinol_DH"/>
</dbReference>
<accession>A0A9P4YCX2</accession>
<evidence type="ECO:0000259" key="7">
    <source>
        <dbReference type="Pfam" id="PF00171"/>
    </source>
</evidence>
<dbReference type="SUPFAM" id="SSF53720">
    <property type="entry name" value="ALDH-like"/>
    <property type="match status" value="1"/>
</dbReference>
<dbReference type="Gene3D" id="3.40.309.10">
    <property type="entry name" value="Aldehyde Dehydrogenase, Chain A, domain 2"/>
    <property type="match status" value="1"/>
</dbReference>
<dbReference type="EC" id="1.2.1.3" evidence="3"/>
<dbReference type="InterPro" id="IPR016162">
    <property type="entry name" value="Ald_DH_N"/>
</dbReference>
<dbReference type="PANTHER" id="PTHR11699">
    <property type="entry name" value="ALDEHYDE DEHYDROGENASE-RELATED"/>
    <property type="match status" value="1"/>
</dbReference>
<comment type="caution">
    <text evidence="8">The sequence shown here is derived from an EMBL/GenBank/DDBJ whole genome shotgun (WGS) entry which is preliminary data.</text>
</comment>